<dbReference type="SUPFAM" id="SSF49401">
    <property type="entry name" value="Bacterial adhesins"/>
    <property type="match status" value="1"/>
</dbReference>
<feature type="chain" id="PRO_5028839440" description="Gram-positive cocci surface proteins LPxTG domain-containing protein" evidence="8">
    <location>
        <begin position="28"/>
        <end position="528"/>
    </location>
</feature>
<proteinExistence type="predicted"/>
<keyword evidence="2" id="KW-0134">Cell wall</keyword>
<dbReference type="InterPro" id="IPR008966">
    <property type="entry name" value="Adhesion_dom_sf"/>
</dbReference>
<feature type="compositionally biased region" description="Low complexity" evidence="6">
    <location>
        <begin position="437"/>
        <end position="455"/>
    </location>
</feature>
<feature type="signal peptide" evidence="8">
    <location>
        <begin position="1"/>
        <end position="27"/>
    </location>
</feature>
<evidence type="ECO:0000313" key="10">
    <source>
        <dbReference type="EMBL" id="QNV37059.1"/>
    </source>
</evidence>
<organism evidence="10 11">
    <name type="scientific">Rothia terrae</name>
    <dbReference type="NCBI Taxonomy" id="396015"/>
    <lineage>
        <taxon>Bacteria</taxon>
        <taxon>Bacillati</taxon>
        <taxon>Actinomycetota</taxon>
        <taxon>Actinomycetes</taxon>
        <taxon>Micrococcales</taxon>
        <taxon>Micrococcaceae</taxon>
        <taxon>Rothia</taxon>
    </lineage>
</organism>
<evidence type="ECO:0000256" key="6">
    <source>
        <dbReference type="SAM" id="MobiDB-lite"/>
    </source>
</evidence>
<comment type="subcellular location">
    <subcellularLocation>
        <location evidence="1">Secreted</location>
        <location evidence="1">Cell wall</location>
        <topology evidence="1">Peptidoglycan-anchor</topology>
    </subcellularLocation>
</comment>
<keyword evidence="4 8" id="KW-0732">Signal</keyword>
<dbReference type="AlphaFoldDB" id="A0A7H2BBL3"/>
<evidence type="ECO:0000256" key="3">
    <source>
        <dbReference type="ARBA" id="ARBA00022525"/>
    </source>
</evidence>
<keyword evidence="3" id="KW-0964">Secreted</keyword>
<feature type="compositionally biased region" description="Polar residues" evidence="6">
    <location>
        <begin position="472"/>
        <end position="490"/>
    </location>
</feature>
<dbReference type="InterPro" id="IPR041171">
    <property type="entry name" value="SDR_Ig"/>
</dbReference>
<dbReference type="PANTHER" id="PTHR46155">
    <property type="entry name" value="BIFUNCTIONAL INHIBITOR/LIPID-TRANSFER PROTEIN/SEED STORAGE 2S ALBUMIN SUPERFAMILY PROTEIN"/>
    <property type="match status" value="1"/>
</dbReference>
<keyword evidence="5" id="KW-0572">Peptidoglycan-anchor</keyword>
<name>A0A7H2BBL3_9MICC</name>
<dbReference type="GO" id="GO:0007155">
    <property type="term" value="P:cell adhesion"/>
    <property type="evidence" value="ECO:0007669"/>
    <property type="project" value="InterPro"/>
</dbReference>
<dbReference type="GeneID" id="96624040"/>
<evidence type="ECO:0000256" key="5">
    <source>
        <dbReference type="ARBA" id="ARBA00023088"/>
    </source>
</evidence>
<dbReference type="Gene3D" id="2.60.40.1280">
    <property type="match status" value="1"/>
</dbReference>
<feature type="region of interest" description="Disordered" evidence="6">
    <location>
        <begin position="282"/>
        <end position="490"/>
    </location>
</feature>
<dbReference type="PROSITE" id="PS50847">
    <property type="entry name" value="GRAM_POS_ANCHORING"/>
    <property type="match status" value="1"/>
</dbReference>
<dbReference type="InterPro" id="IPR011252">
    <property type="entry name" value="Fibrogen-bd_dom1"/>
</dbReference>
<keyword evidence="7" id="KW-0812">Transmembrane</keyword>
<evidence type="ECO:0000313" key="11">
    <source>
        <dbReference type="Proteomes" id="UP000516404"/>
    </source>
</evidence>
<dbReference type="InterPro" id="IPR019931">
    <property type="entry name" value="LPXTG_anchor"/>
</dbReference>
<evidence type="ECO:0000256" key="8">
    <source>
        <dbReference type="SAM" id="SignalP"/>
    </source>
</evidence>
<evidence type="ECO:0000256" key="7">
    <source>
        <dbReference type="SAM" id="Phobius"/>
    </source>
</evidence>
<keyword evidence="7" id="KW-1133">Transmembrane helix</keyword>
<gene>
    <name evidence="10" type="ORF">IDM49_07295</name>
</gene>
<dbReference type="Pfam" id="PF17961">
    <property type="entry name" value="Big_8"/>
    <property type="match status" value="1"/>
</dbReference>
<feature type="transmembrane region" description="Helical" evidence="7">
    <location>
        <begin position="504"/>
        <end position="522"/>
    </location>
</feature>
<evidence type="ECO:0000256" key="4">
    <source>
        <dbReference type="ARBA" id="ARBA00022729"/>
    </source>
</evidence>
<evidence type="ECO:0000256" key="1">
    <source>
        <dbReference type="ARBA" id="ARBA00004168"/>
    </source>
</evidence>
<feature type="domain" description="Gram-positive cocci surface proteins LPxTG" evidence="9">
    <location>
        <begin position="494"/>
        <end position="528"/>
    </location>
</feature>
<sequence>MRKQTAALIAATTALGGVAFVGMPAGAEEITNAVLNVNVQGQNIKVGDVLTLDATWHVPDNSQPGDTFTLDLPAELIPMATTFNLYNETGDVVAVANVANGQIVVTLSDFVATHPVNIHGTLTLQARVSQAATPGQPIILNWTGQATAITPSAGSVVGAKTQPEKYGWNTATGSAKWAIEVPGEKNNAVLTDTPENVALKCDTLNIRIGSQENGYPKSWQPFSPVSTDCTTGQLVVNLGNVPAGQLVHVEIDSTPNAGVTEALNDWSLTSLEGITGGTAAVKTYQGSGTGDGEALPPVPSESPTDSSVTPPTPSETPEPSETPVETPTPSETPVETPTPSETPGPSETPSETPVETPEPSETPSETPVETPEPSETPSETPVETPEPSDTPSATPSETPATVTAVESPKPSETPSETSVETPAQTPAPSETPATVTSVEETPEAPVAETTSPATSMVVTDGGNTGNGSSTGYSVQGHTSNSAAQAPATSSRGALAYTGFSSTQVAVAGVGILALGAIAVAASRRRRNS</sequence>
<dbReference type="Proteomes" id="UP000516404">
    <property type="component" value="Chromosome"/>
</dbReference>
<dbReference type="KEGG" id="rter:IDM49_07295"/>
<feature type="compositionally biased region" description="Low complexity" evidence="6">
    <location>
        <begin position="317"/>
        <end position="422"/>
    </location>
</feature>
<evidence type="ECO:0000256" key="2">
    <source>
        <dbReference type="ARBA" id="ARBA00022512"/>
    </source>
</evidence>
<feature type="compositionally biased region" description="Polar residues" evidence="6">
    <location>
        <begin position="423"/>
        <end position="436"/>
    </location>
</feature>
<dbReference type="PANTHER" id="PTHR46155:SF1">
    <property type="entry name" value="BIFUNCTIONAL INHIBITOR_LIPID-TRANSFER PROTEIN_SEED STORAGE 2S ALBUMIN SUPERFAMILY PROTEIN"/>
    <property type="match status" value="1"/>
</dbReference>
<protein>
    <recommendedName>
        <fullName evidence="9">Gram-positive cocci surface proteins LPxTG domain-containing protein</fullName>
    </recommendedName>
</protein>
<reference evidence="10 11" key="1">
    <citation type="submission" date="2020-09" db="EMBL/GenBank/DDBJ databases">
        <title>Investigation of environmental microbes.</title>
        <authorList>
            <person name="Ou Y."/>
            <person name="Kang Q."/>
        </authorList>
    </citation>
    <scope>NUCLEOTIDE SEQUENCE [LARGE SCALE GENOMIC DNA]</scope>
    <source>
        <strain evidence="10 11">KJZ-14</strain>
    </source>
</reference>
<keyword evidence="11" id="KW-1185">Reference proteome</keyword>
<dbReference type="EMBL" id="CP061539">
    <property type="protein sequence ID" value="QNV37059.1"/>
    <property type="molecule type" value="Genomic_DNA"/>
</dbReference>
<accession>A0A7H2BBL3</accession>
<dbReference type="RefSeq" id="WP_190724025.1">
    <property type="nucleotide sequence ID" value="NZ_CP061539.1"/>
</dbReference>
<keyword evidence="7" id="KW-0472">Membrane</keyword>
<evidence type="ECO:0000259" key="9">
    <source>
        <dbReference type="PROSITE" id="PS50847"/>
    </source>
</evidence>